<organism evidence="1 2">
    <name type="scientific">Trifolium medium</name>
    <dbReference type="NCBI Taxonomy" id="97028"/>
    <lineage>
        <taxon>Eukaryota</taxon>
        <taxon>Viridiplantae</taxon>
        <taxon>Streptophyta</taxon>
        <taxon>Embryophyta</taxon>
        <taxon>Tracheophyta</taxon>
        <taxon>Spermatophyta</taxon>
        <taxon>Magnoliopsida</taxon>
        <taxon>eudicotyledons</taxon>
        <taxon>Gunneridae</taxon>
        <taxon>Pentapetalae</taxon>
        <taxon>rosids</taxon>
        <taxon>fabids</taxon>
        <taxon>Fabales</taxon>
        <taxon>Fabaceae</taxon>
        <taxon>Papilionoideae</taxon>
        <taxon>50 kb inversion clade</taxon>
        <taxon>NPAAA clade</taxon>
        <taxon>Hologalegina</taxon>
        <taxon>IRL clade</taxon>
        <taxon>Trifolieae</taxon>
        <taxon>Trifolium</taxon>
    </lineage>
</organism>
<feature type="non-terminal residue" evidence="1">
    <location>
        <position position="39"/>
    </location>
</feature>
<accession>A0A392PVS0</accession>
<proteinExistence type="predicted"/>
<evidence type="ECO:0000313" key="2">
    <source>
        <dbReference type="Proteomes" id="UP000265520"/>
    </source>
</evidence>
<evidence type="ECO:0000313" key="1">
    <source>
        <dbReference type="EMBL" id="MCI15035.1"/>
    </source>
</evidence>
<dbReference type="EMBL" id="LXQA010094755">
    <property type="protein sequence ID" value="MCI15035.1"/>
    <property type="molecule type" value="Genomic_DNA"/>
</dbReference>
<name>A0A392PVS0_9FABA</name>
<sequence length="39" mass="4501">MFDKLYQADWKPESPSNFGDITELIKSLDSVKLEDKKPS</sequence>
<keyword evidence="1" id="KW-0648">Protein biosynthesis</keyword>
<dbReference type="GO" id="GO:0003743">
    <property type="term" value="F:translation initiation factor activity"/>
    <property type="evidence" value="ECO:0007669"/>
    <property type="project" value="UniProtKB-KW"/>
</dbReference>
<protein>
    <submittedName>
        <fullName evidence="1">Eukaryotic translation initiation factor 2A-like</fullName>
    </submittedName>
</protein>
<dbReference type="AlphaFoldDB" id="A0A392PVS0"/>
<keyword evidence="1" id="KW-0396">Initiation factor</keyword>
<reference evidence="1 2" key="1">
    <citation type="journal article" date="2018" name="Front. Plant Sci.">
        <title>Red Clover (Trifolium pratense) and Zigzag Clover (T. medium) - A Picture of Genomic Similarities and Differences.</title>
        <authorList>
            <person name="Dluhosova J."/>
            <person name="Istvanek J."/>
            <person name="Nedelnik J."/>
            <person name="Repkova J."/>
        </authorList>
    </citation>
    <scope>NUCLEOTIDE SEQUENCE [LARGE SCALE GENOMIC DNA]</scope>
    <source>
        <strain evidence="2">cv. 10/8</strain>
        <tissue evidence="1">Leaf</tissue>
    </source>
</reference>
<comment type="caution">
    <text evidence="1">The sequence shown here is derived from an EMBL/GenBank/DDBJ whole genome shotgun (WGS) entry which is preliminary data.</text>
</comment>
<dbReference type="Proteomes" id="UP000265520">
    <property type="component" value="Unassembled WGS sequence"/>
</dbReference>
<keyword evidence="2" id="KW-1185">Reference proteome</keyword>